<name>A0A060DG91_9EUKA</name>
<keyword evidence="6" id="KW-0812">Transmembrane</keyword>
<reference evidence="9 10" key="1">
    <citation type="journal article" date="2014" name="BMC Genomics">
        <title>Nucleomorph and plastid genome sequences of the chlorarachniophyte Lotharella oceanica: convergent reductive evolution and frequent recombination in nucleomorph-bearing algae.</title>
        <authorList>
            <person name="Tanifuji G."/>
            <person name="Onodera N.T."/>
            <person name="Brown M.W."/>
            <person name="Curtis B.A."/>
            <person name="Roger A.J."/>
            <person name="Ka-Shu Wong G."/>
            <person name="Melkonian M."/>
            <person name="Archibald J.M."/>
        </authorList>
    </citation>
    <scope>NUCLEOTIDE SEQUENCE [LARGE SCALE GENOMIC DNA]</scope>
    <source>
        <strain evidence="9 10">CCMP622</strain>
    </source>
</reference>
<evidence type="ECO:0000256" key="4">
    <source>
        <dbReference type="ARBA" id="ARBA00022806"/>
    </source>
</evidence>
<dbReference type="InterPro" id="IPR002464">
    <property type="entry name" value="DNA/RNA_helicase_DEAH_CS"/>
</dbReference>
<dbReference type="InterPro" id="IPR027417">
    <property type="entry name" value="P-loop_NTPase"/>
</dbReference>
<proteinExistence type="inferred from homology"/>
<dbReference type="CDD" id="cd18791">
    <property type="entry name" value="SF2_C_RHA"/>
    <property type="match status" value="1"/>
</dbReference>
<feature type="transmembrane region" description="Helical" evidence="6">
    <location>
        <begin position="698"/>
        <end position="717"/>
    </location>
</feature>
<feature type="domain" description="Helicase ATP-binding" evidence="7">
    <location>
        <begin position="128"/>
        <end position="291"/>
    </location>
</feature>
<dbReference type="EMBL" id="CP006627">
    <property type="protein sequence ID" value="AIB09554.1"/>
    <property type="molecule type" value="Genomic_DNA"/>
</dbReference>
<dbReference type="Gene3D" id="1.20.120.1080">
    <property type="match status" value="1"/>
</dbReference>
<gene>
    <name evidence="9" type="primary">prp16</name>
    <name evidence="9" type="ORF">M951_chr168</name>
</gene>
<evidence type="ECO:0000259" key="8">
    <source>
        <dbReference type="PROSITE" id="PS51194"/>
    </source>
</evidence>
<feature type="domain" description="Helicase C-terminal" evidence="8">
    <location>
        <begin position="315"/>
        <end position="487"/>
    </location>
</feature>
<dbReference type="PROSITE" id="PS51194">
    <property type="entry name" value="HELICASE_CTER"/>
    <property type="match status" value="1"/>
</dbReference>
<dbReference type="CDD" id="cd17917">
    <property type="entry name" value="DEXHc_RHA-like"/>
    <property type="match status" value="1"/>
</dbReference>
<dbReference type="AlphaFoldDB" id="A0A060DG91"/>
<dbReference type="Pfam" id="PF00270">
    <property type="entry name" value="DEAD"/>
    <property type="match status" value="1"/>
</dbReference>
<dbReference type="PANTHER" id="PTHR18934">
    <property type="entry name" value="ATP-DEPENDENT RNA HELICASE"/>
    <property type="match status" value="1"/>
</dbReference>
<dbReference type="InterPro" id="IPR001650">
    <property type="entry name" value="Helicase_C-like"/>
</dbReference>
<dbReference type="SMART" id="SM00490">
    <property type="entry name" value="HELICc"/>
    <property type="match status" value="1"/>
</dbReference>
<dbReference type="Gene3D" id="3.40.50.300">
    <property type="entry name" value="P-loop containing nucleotide triphosphate hydrolases"/>
    <property type="match status" value="2"/>
</dbReference>
<keyword evidence="2" id="KW-0547">Nucleotide-binding</keyword>
<keyword evidence="3" id="KW-0378">Hydrolase</keyword>
<comment type="similarity">
    <text evidence="1">Belongs to the DEAD box helicase family. DEAH subfamily.</text>
</comment>
<dbReference type="PANTHER" id="PTHR18934:SF99">
    <property type="entry name" value="ATP-DEPENDENT RNA HELICASE DHX37-RELATED"/>
    <property type="match status" value="1"/>
</dbReference>
<evidence type="ECO:0000256" key="3">
    <source>
        <dbReference type="ARBA" id="ARBA00022801"/>
    </source>
</evidence>
<dbReference type="Proteomes" id="UP000243670">
    <property type="component" value="Nucleomorph 1"/>
</dbReference>
<dbReference type="GO" id="GO:0016787">
    <property type="term" value="F:hydrolase activity"/>
    <property type="evidence" value="ECO:0007669"/>
    <property type="project" value="UniProtKB-KW"/>
</dbReference>
<dbReference type="InterPro" id="IPR007502">
    <property type="entry name" value="Helicase-assoc_dom"/>
</dbReference>
<dbReference type="GO" id="GO:0003723">
    <property type="term" value="F:RNA binding"/>
    <property type="evidence" value="ECO:0007669"/>
    <property type="project" value="TreeGrafter"/>
</dbReference>
<evidence type="ECO:0000313" key="10">
    <source>
        <dbReference type="Proteomes" id="UP000243670"/>
    </source>
</evidence>
<dbReference type="Pfam" id="PF00271">
    <property type="entry name" value="Helicase_C"/>
    <property type="match status" value="1"/>
</dbReference>
<keyword evidence="4" id="KW-0347">Helicase</keyword>
<keyword evidence="6" id="KW-1133">Transmembrane helix</keyword>
<evidence type="ECO:0000259" key="7">
    <source>
        <dbReference type="PROSITE" id="PS51192"/>
    </source>
</evidence>
<dbReference type="SMART" id="SM00487">
    <property type="entry name" value="DEXDc"/>
    <property type="match status" value="1"/>
</dbReference>
<evidence type="ECO:0000256" key="2">
    <source>
        <dbReference type="ARBA" id="ARBA00022741"/>
    </source>
</evidence>
<dbReference type="SMART" id="SM00847">
    <property type="entry name" value="HA2"/>
    <property type="match status" value="1"/>
</dbReference>
<keyword evidence="9" id="KW-0542">Nucleomorph</keyword>
<dbReference type="PROSITE" id="PS00690">
    <property type="entry name" value="DEAH_ATP_HELICASE"/>
    <property type="match status" value="1"/>
</dbReference>
<dbReference type="GO" id="GO:0005524">
    <property type="term" value="F:ATP binding"/>
    <property type="evidence" value="ECO:0007669"/>
    <property type="project" value="UniProtKB-KW"/>
</dbReference>
<evidence type="ECO:0000256" key="1">
    <source>
        <dbReference type="ARBA" id="ARBA00008792"/>
    </source>
</evidence>
<dbReference type="PROSITE" id="PS51192">
    <property type="entry name" value="HELICASE_ATP_BIND_1"/>
    <property type="match status" value="1"/>
</dbReference>
<keyword evidence="6" id="KW-0472">Membrane</keyword>
<protein>
    <submittedName>
        <fullName evidence="9">Splicing factor PRP16</fullName>
    </submittedName>
</protein>
<evidence type="ECO:0000256" key="6">
    <source>
        <dbReference type="SAM" id="Phobius"/>
    </source>
</evidence>
<geneLocation type="nucleomorph" evidence="9"/>
<dbReference type="SUPFAM" id="SSF52540">
    <property type="entry name" value="P-loop containing nucleoside triphosphate hydrolases"/>
    <property type="match status" value="1"/>
</dbReference>
<organism evidence="9 10">
    <name type="scientific">Lotharella oceanica</name>
    <dbReference type="NCBI Taxonomy" id="641309"/>
    <lineage>
        <taxon>Eukaryota</taxon>
        <taxon>Sar</taxon>
        <taxon>Rhizaria</taxon>
        <taxon>Cercozoa</taxon>
        <taxon>Chlorarachniophyceae</taxon>
        <taxon>Lotharella</taxon>
    </lineage>
</organism>
<keyword evidence="5" id="KW-0067">ATP-binding</keyword>
<sequence>MINVIFKSIFSISISTLLKRTLYLIFILCLYNHLTPGIRLKINRRIPIFIPRLTYKINNNRSFLLMKKFKISQKFIKIFIENLENLQKFVHTLKNLKKSHIFLKKENHHTKFKNKYNLPVTKFVNSIIKLINQYNTILILSETGTGKTTQMPKIILNNTKKSKKLILCSQPRRLAVVTSATRVNADFGYIFGKEIGYKIRFESCLSKKTKLIFLTDGMLLKEIIQPYNCKKISFMLLDEIHERNINLDLILGIVKGIQEKNNAFKLLIMSATVDYDKIENFFPFSLKLTIPGKTFPVNIKWLKMENTNYHFALFRLTMSLLIQKNTGDILIFLTGQEEIECVLKILLNLKQNLQLKHILFIPIFSKITQLYNRSMYNTLSIQTRKCILSTNICETSITLDNTRFVIDNGLNKIKFFHPNFLFDKIQISYISKSSAHQRSGRAGRTSLGTCFRLYTKNIYDTFMFNSNFPEIKRTNLSNLILFIKSTYNINLAAFDFLDIPPIKNFQGALYNLWILSMLDNQGNLSNDGKVVSRFNLEPTLSKILLNAARFKCSYEILIIVSLISNNIIGFKSLFINFCKININHDGTYFSEFFIILDIYKKWELKIFDSNWCHQHGLNLQLFSKIRKTKKNIKNQFYFNKIKIKSCKKNWSRILKTLVTSYFINTSYFIHKNCFIHCFTELQIKLHPNSKINRNSITFKYIIFTGLIISKIIIIYFISKIDPLWLIKYGTKIFKFIHNI</sequence>
<accession>A0A060DG91</accession>
<dbReference type="InterPro" id="IPR011545">
    <property type="entry name" value="DEAD/DEAH_box_helicase_dom"/>
</dbReference>
<dbReference type="GO" id="GO:0004386">
    <property type="term" value="F:helicase activity"/>
    <property type="evidence" value="ECO:0007669"/>
    <property type="project" value="UniProtKB-KW"/>
</dbReference>
<evidence type="ECO:0000256" key="5">
    <source>
        <dbReference type="ARBA" id="ARBA00022840"/>
    </source>
</evidence>
<dbReference type="InterPro" id="IPR014001">
    <property type="entry name" value="Helicase_ATP-bd"/>
</dbReference>
<evidence type="ECO:0000313" key="9">
    <source>
        <dbReference type="EMBL" id="AIB09554.1"/>
    </source>
</evidence>